<evidence type="ECO:0000259" key="1">
    <source>
        <dbReference type="Pfam" id="PF03886"/>
    </source>
</evidence>
<comment type="caution">
    <text evidence="2">The sequence shown here is derived from an EMBL/GenBank/DDBJ whole genome shotgun (WGS) entry which is preliminary data.</text>
</comment>
<dbReference type="SUPFAM" id="SSF159594">
    <property type="entry name" value="XCC0632-like"/>
    <property type="match status" value="1"/>
</dbReference>
<organism evidence="2 3">
    <name type="scientific">Campylobacter insulaenigrae</name>
    <dbReference type="NCBI Taxonomy" id="260714"/>
    <lineage>
        <taxon>Bacteria</taxon>
        <taxon>Pseudomonadati</taxon>
        <taxon>Campylobacterota</taxon>
        <taxon>Epsilonproteobacteria</taxon>
        <taxon>Campylobacterales</taxon>
        <taxon>Campylobacteraceae</taxon>
        <taxon>Campylobacter</taxon>
    </lineage>
</organism>
<name>A0ABY3G782_9BACT</name>
<feature type="domain" description="ABC-type transport auxiliary lipoprotein component" evidence="1">
    <location>
        <begin position="68"/>
        <end position="202"/>
    </location>
</feature>
<dbReference type="Proteomes" id="UP000321614">
    <property type="component" value="Unassembled WGS sequence"/>
</dbReference>
<proteinExistence type="predicted"/>
<evidence type="ECO:0000313" key="3">
    <source>
        <dbReference type="Proteomes" id="UP000321614"/>
    </source>
</evidence>
<dbReference type="InterPro" id="IPR005586">
    <property type="entry name" value="ABC_trans_aux"/>
</dbReference>
<evidence type="ECO:0000313" key="2">
    <source>
        <dbReference type="EMBL" id="TWO28213.1"/>
    </source>
</evidence>
<dbReference type="EMBL" id="VOAW01000004">
    <property type="protein sequence ID" value="TWO28213.1"/>
    <property type="molecule type" value="Genomic_DNA"/>
</dbReference>
<accession>A0ABY3G782</accession>
<protein>
    <recommendedName>
        <fullName evidence="1">ABC-type transport auxiliary lipoprotein component domain-containing protein</fullName>
    </recommendedName>
</protein>
<gene>
    <name evidence="2" type="ORF">ZA01_00815</name>
</gene>
<dbReference type="Gene3D" id="3.40.50.10610">
    <property type="entry name" value="ABC-type transport auxiliary lipoprotein component"/>
    <property type="match status" value="1"/>
</dbReference>
<dbReference type="PROSITE" id="PS51257">
    <property type="entry name" value="PROKAR_LIPOPROTEIN"/>
    <property type="match status" value="1"/>
</dbReference>
<keyword evidence="3" id="KW-1185">Reference proteome</keyword>
<sequence>MLFIKIKRFNMLQGNNMKTLYFVLIALLFSACSVVNPTQTLPSMKYFSINLQNIQINTSIYKDASIIVALPKSLDYSNNIFYKKDEIIYTYAYHFWKENPNLMIKNFLEFNLQNLKIFKAVLNQDSLAKVDFILESKVNILEQEFLDRTHSKAKFAINLTLVNAKDKNIVASQYFYYEKKLNNTKPDLLIKAYNDIFKQFGEEFSTWMIKNLE</sequence>
<dbReference type="Pfam" id="PF03886">
    <property type="entry name" value="ABC_trans_aux"/>
    <property type="match status" value="1"/>
</dbReference>
<reference evidence="2 3" key="1">
    <citation type="submission" date="2019-07" db="EMBL/GenBank/DDBJ databases">
        <title>Rapid identification of Enteric Bacteria from Whole Genome Sequences (WGS) using Average Nucleotide Identity (ANI).</title>
        <authorList>
            <person name="Lane C."/>
        </authorList>
    </citation>
    <scope>NUCLEOTIDE SEQUENCE [LARGE SCALE GENOMIC DNA]</scope>
    <source>
        <strain evidence="2 3">2011D-8905</strain>
    </source>
</reference>